<dbReference type="GO" id="GO:0001786">
    <property type="term" value="F:phosphatidylserine binding"/>
    <property type="evidence" value="ECO:0007669"/>
    <property type="project" value="TreeGrafter"/>
</dbReference>
<evidence type="ECO:0000313" key="2">
    <source>
        <dbReference type="EMBL" id="ERF74993.1"/>
    </source>
</evidence>
<feature type="compositionally biased region" description="Basic and acidic residues" evidence="1">
    <location>
        <begin position="108"/>
        <end position="118"/>
    </location>
</feature>
<dbReference type="GeneID" id="19242916"/>
<feature type="region of interest" description="Disordered" evidence="1">
    <location>
        <begin position="247"/>
        <end position="306"/>
    </location>
</feature>
<dbReference type="GO" id="GO:0012506">
    <property type="term" value="C:vesicle membrane"/>
    <property type="evidence" value="ECO:0007669"/>
    <property type="project" value="TreeGrafter"/>
</dbReference>
<organism evidence="2 3">
    <name type="scientific">Endocarpon pusillum (strain Z07020 / HMAS-L-300199)</name>
    <name type="common">Lichen-forming fungus</name>
    <dbReference type="NCBI Taxonomy" id="1263415"/>
    <lineage>
        <taxon>Eukaryota</taxon>
        <taxon>Fungi</taxon>
        <taxon>Dikarya</taxon>
        <taxon>Ascomycota</taxon>
        <taxon>Pezizomycotina</taxon>
        <taxon>Eurotiomycetes</taxon>
        <taxon>Chaetothyriomycetidae</taxon>
        <taxon>Verrucariales</taxon>
        <taxon>Verrucariaceae</taxon>
        <taxon>Endocarpon</taxon>
    </lineage>
</organism>
<name>U1GRI6_ENDPU</name>
<dbReference type="eggNOG" id="KOG0819">
    <property type="taxonomic scope" value="Eukaryota"/>
</dbReference>
<dbReference type="EMBL" id="KE720844">
    <property type="protein sequence ID" value="ERF74993.1"/>
    <property type="molecule type" value="Genomic_DNA"/>
</dbReference>
<feature type="region of interest" description="Disordered" evidence="1">
    <location>
        <begin position="422"/>
        <end position="490"/>
    </location>
</feature>
<dbReference type="InterPro" id="IPR037104">
    <property type="entry name" value="Annexin_sf"/>
</dbReference>
<dbReference type="PANTHER" id="PTHR10502">
    <property type="entry name" value="ANNEXIN"/>
    <property type="match status" value="1"/>
</dbReference>
<dbReference type="AlphaFoldDB" id="U1GRI6"/>
<feature type="region of interest" description="Disordered" evidence="1">
    <location>
        <begin position="320"/>
        <end position="376"/>
    </location>
</feature>
<dbReference type="GO" id="GO:0005544">
    <property type="term" value="F:calcium-dependent phospholipid binding"/>
    <property type="evidence" value="ECO:0007669"/>
    <property type="project" value="InterPro"/>
</dbReference>
<accession>U1GRI6</accession>
<feature type="compositionally biased region" description="Polar residues" evidence="1">
    <location>
        <begin position="193"/>
        <end position="205"/>
    </location>
</feature>
<feature type="compositionally biased region" description="Basic and acidic residues" evidence="1">
    <location>
        <begin position="16"/>
        <end position="34"/>
    </location>
</feature>
<feature type="compositionally biased region" description="Basic residues" evidence="1">
    <location>
        <begin position="119"/>
        <end position="129"/>
    </location>
</feature>
<evidence type="ECO:0008006" key="4">
    <source>
        <dbReference type="Google" id="ProtNLM"/>
    </source>
</evidence>
<feature type="compositionally biased region" description="Basic and acidic residues" evidence="1">
    <location>
        <begin position="168"/>
        <end position="188"/>
    </location>
</feature>
<feature type="compositionally biased region" description="Basic and acidic residues" evidence="1">
    <location>
        <begin position="837"/>
        <end position="887"/>
    </location>
</feature>
<dbReference type="Proteomes" id="UP000019373">
    <property type="component" value="Unassembled WGS sequence"/>
</dbReference>
<dbReference type="GO" id="GO:0005634">
    <property type="term" value="C:nucleus"/>
    <property type="evidence" value="ECO:0007669"/>
    <property type="project" value="TreeGrafter"/>
</dbReference>
<reference evidence="3" key="1">
    <citation type="journal article" date="2014" name="BMC Genomics">
        <title>Genome characteristics reveal the impact of lichenization on lichen-forming fungus Endocarpon pusillum Hedwig (Verrucariales, Ascomycota).</title>
        <authorList>
            <person name="Wang Y.-Y."/>
            <person name="Liu B."/>
            <person name="Zhang X.-Y."/>
            <person name="Zhou Q.-M."/>
            <person name="Zhang T."/>
            <person name="Li H."/>
            <person name="Yu Y.-F."/>
            <person name="Zhang X.-L."/>
            <person name="Hao X.-Y."/>
            <person name="Wang M."/>
            <person name="Wang L."/>
            <person name="Wei J.-C."/>
        </authorList>
    </citation>
    <scope>NUCLEOTIDE SEQUENCE [LARGE SCALE GENOMIC DNA]</scope>
    <source>
        <strain evidence="3">Z07020 / HMAS-L-300199</strain>
    </source>
</reference>
<evidence type="ECO:0000313" key="3">
    <source>
        <dbReference type="Proteomes" id="UP000019373"/>
    </source>
</evidence>
<dbReference type="HOGENOM" id="CLU_012466_0_0_1"/>
<feature type="compositionally biased region" description="Basic and acidic residues" evidence="1">
    <location>
        <begin position="356"/>
        <end position="376"/>
    </location>
</feature>
<gene>
    <name evidence="2" type="ORF">EPUS_08038</name>
</gene>
<feature type="compositionally biased region" description="Polar residues" evidence="1">
    <location>
        <begin position="325"/>
        <end position="344"/>
    </location>
</feature>
<proteinExistence type="predicted"/>
<dbReference type="GO" id="GO:0005737">
    <property type="term" value="C:cytoplasm"/>
    <property type="evidence" value="ECO:0007669"/>
    <property type="project" value="TreeGrafter"/>
</dbReference>
<feature type="compositionally biased region" description="Low complexity" evidence="1">
    <location>
        <begin position="286"/>
        <end position="298"/>
    </location>
</feature>
<feature type="region of interest" description="Disordered" evidence="1">
    <location>
        <begin position="1"/>
        <end position="234"/>
    </location>
</feature>
<dbReference type="SUPFAM" id="SSF47874">
    <property type="entry name" value="Annexin"/>
    <property type="match status" value="1"/>
</dbReference>
<dbReference type="GO" id="GO:0005886">
    <property type="term" value="C:plasma membrane"/>
    <property type="evidence" value="ECO:0007669"/>
    <property type="project" value="TreeGrafter"/>
</dbReference>
<dbReference type="Gene3D" id="1.10.220.10">
    <property type="entry name" value="Annexin"/>
    <property type="match status" value="2"/>
</dbReference>
<feature type="region of interest" description="Disordered" evidence="1">
    <location>
        <begin position="837"/>
        <end position="903"/>
    </location>
</feature>
<dbReference type="GO" id="GO:0005509">
    <property type="term" value="F:calcium ion binding"/>
    <property type="evidence" value="ECO:0007669"/>
    <property type="project" value="InterPro"/>
</dbReference>
<feature type="compositionally biased region" description="Basic and acidic residues" evidence="1">
    <location>
        <begin position="130"/>
        <end position="142"/>
    </location>
</feature>
<evidence type="ECO:0000256" key="1">
    <source>
        <dbReference type="SAM" id="MobiDB-lite"/>
    </source>
</evidence>
<feature type="compositionally biased region" description="Basic and acidic residues" evidence="1">
    <location>
        <begin position="69"/>
        <end position="79"/>
    </location>
</feature>
<dbReference type="RefSeq" id="XP_007787650.1">
    <property type="nucleotide sequence ID" value="XM_007789460.1"/>
</dbReference>
<sequence length="903" mass="102605">MLTVRDNRRGRSKSPGGRERSTSRDQRDHPRDTRATSPSRKERKKSSQKYSESESEDDRRSREKKSSKKYYESDSDDGKNKHKKSSRKYDDSESEESDRERRKSRSKKYYDSDSDTRGKSRRVEKRAPRRHDPQESESDRRKEKSKKSSRKYYESDSSEEPPRHRHTHAPEAPKDKLQDKHQHFEDGFHPSYAQPQQYMYSQPGQYMQPAPAVPPQTRHMSLGDPRQGVDPRHEQWREEWAAVPECERPGFVPPANALPTSPPFSAPGAFPMQGHTDVPDHQRIHSISSPSAVSPPIAGNYIQPPQYQYAEIDPHIKYKPKSEKTYVQNPQQNYGAPQYSQSPHPQYVEVKPGTGRGERQEKKYRQEDAPSKKELASRLGRLAISGGAGLGAGLVAGNVPHGGGDDSRPPASPLLEAYHGTYQSISPMPSPLMLGKTKPTDSDSSDLSDLDISTTKTKSSKKSSKSKDKEQDIVISHKHRPSNASTTTTGGLEIITATPRTPKRVSFYDPVPDALKIASALSGTHHAPNTRPLISILPHLSTEDMLALRAEYKNHAKASGKGINMAKHIKMRVPGNLGKATYATALGRWESEAYWANSWYQSGGSRRELLIESLMGRSNSDMREIKNCFRDKRYADDLEKCMRAELKADKFRLAILLALEENRMADSAALDPELIAHDVRDLYRALTSRDGGETAMIQIIVLRSDAHLREVLRAFEKTFHLNFAREMISKSRNLVGETLAHILNGALNRPMRDALLLHQAMAETAPGRERAELLISRAVRLHWDPRHMERVKRVYEERYRVEVGVALKREVWSSMKTIEGREWVEFVAGCLEVELDSRGGHGDKRASGGRELERERDRERGGRGERRSSGGKELDRVRERDRDRETTHGYGYDYDVEERKPRH</sequence>
<keyword evidence="3" id="KW-1185">Reference proteome</keyword>
<dbReference type="OMA" id="AMIQIII"/>
<dbReference type="OrthoDB" id="2134400at2759"/>
<dbReference type="PANTHER" id="PTHR10502:SF107">
    <property type="entry name" value="ANNEXIN ANXC4 (AFU_ORTHOLOGUE AFUA_3G07020)"/>
    <property type="match status" value="1"/>
</dbReference>
<protein>
    <recommendedName>
        <fullName evidence="4">Annexin</fullName>
    </recommendedName>
</protein>